<accession>A0A4U0W251</accession>
<evidence type="ECO:0000313" key="2">
    <source>
        <dbReference type="Proteomes" id="UP000308768"/>
    </source>
</evidence>
<reference evidence="1 2" key="1">
    <citation type="submission" date="2017-03" db="EMBL/GenBank/DDBJ databases">
        <title>Genomes of endolithic fungi from Antarctica.</title>
        <authorList>
            <person name="Coleine C."/>
            <person name="Masonjones S."/>
            <person name="Stajich J.E."/>
        </authorList>
    </citation>
    <scope>NUCLEOTIDE SEQUENCE [LARGE SCALE GENOMIC DNA]</scope>
    <source>
        <strain evidence="1 2">CCFEE 5187</strain>
    </source>
</reference>
<proteinExistence type="predicted"/>
<dbReference type="Proteomes" id="UP000308768">
    <property type="component" value="Unassembled WGS sequence"/>
</dbReference>
<dbReference type="EMBL" id="NAJN01002240">
    <property type="protein sequence ID" value="TKA55486.1"/>
    <property type="molecule type" value="Genomic_DNA"/>
</dbReference>
<evidence type="ECO:0000313" key="1">
    <source>
        <dbReference type="EMBL" id="TKA55486.1"/>
    </source>
</evidence>
<evidence type="ECO:0008006" key="3">
    <source>
        <dbReference type="Google" id="ProtNLM"/>
    </source>
</evidence>
<protein>
    <recommendedName>
        <fullName evidence="3">3-phytase</fullName>
    </recommendedName>
</protein>
<dbReference type="STRING" id="331657.A0A4U0W251"/>
<dbReference type="InterPro" id="IPR000560">
    <property type="entry name" value="His_Pase_clade-2"/>
</dbReference>
<organism evidence="1 2">
    <name type="scientific">Cryomyces minteri</name>
    <dbReference type="NCBI Taxonomy" id="331657"/>
    <lineage>
        <taxon>Eukaryota</taxon>
        <taxon>Fungi</taxon>
        <taxon>Dikarya</taxon>
        <taxon>Ascomycota</taxon>
        <taxon>Pezizomycotina</taxon>
        <taxon>Dothideomycetes</taxon>
        <taxon>Dothideomycetes incertae sedis</taxon>
        <taxon>Cryomyces</taxon>
    </lineage>
</organism>
<dbReference type="Pfam" id="PF00328">
    <property type="entry name" value="His_Phos_2"/>
    <property type="match status" value="1"/>
</dbReference>
<dbReference type="AlphaFoldDB" id="A0A4U0W251"/>
<sequence length="202" mass="22240">MVNWGLLSQLTLAISVVIQAYLLFSANSLSFPFSSLSNPQRSLQAPPTTSPYASSWGSWLHPQSTRKSYDVGVGTEGRGQGGGAIGRDWNILYHLGGNGPWVEKVDGIVEGGIGVPDGCRVEQVHMMSRHSERFPTIRPGVRMLELVKRIQDANISLKGDLEFVNRWNYFTFDPQAHFEQLTTTGPFAGTLEAFTTGVKLRT</sequence>
<dbReference type="OrthoDB" id="6509975at2759"/>
<comment type="caution">
    <text evidence="1">The sequence shown here is derived from an EMBL/GenBank/DDBJ whole genome shotgun (WGS) entry which is preliminary data.</text>
</comment>
<dbReference type="InterPro" id="IPR029033">
    <property type="entry name" value="His_PPase_superfam"/>
</dbReference>
<gene>
    <name evidence="1" type="ORF">B0A49_12081</name>
</gene>
<keyword evidence="2" id="KW-1185">Reference proteome</keyword>
<dbReference type="SUPFAM" id="SSF53254">
    <property type="entry name" value="Phosphoglycerate mutase-like"/>
    <property type="match status" value="1"/>
</dbReference>
<dbReference type="Gene3D" id="3.40.50.1240">
    <property type="entry name" value="Phosphoglycerate mutase-like"/>
    <property type="match status" value="1"/>
</dbReference>
<feature type="non-terminal residue" evidence="1">
    <location>
        <position position="202"/>
    </location>
</feature>
<name>A0A4U0W251_9PEZI</name>